<proteinExistence type="predicted"/>
<evidence type="ECO:0000313" key="4">
    <source>
        <dbReference type="Proteomes" id="UP001249851"/>
    </source>
</evidence>
<comment type="caution">
    <text evidence="3">The sequence shown here is derived from an EMBL/GenBank/DDBJ whole genome shotgun (WGS) entry which is preliminary data.</text>
</comment>
<dbReference type="GO" id="GO:0003676">
    <property type="term" value="F:nucleic acid binding"/>
    <property type="evidence" value="ECO:0007669"/>
    <property type="project" value="InterPro"/>
</dbReference>
<dbReference type="Pfam" id="PF05380">
    <property type="entry name" value="Peptidase_A17"/>
    <property type="match status" value="1"/>
</dbReference>
<keyword evidence="4" id="KW-1185">Reference proteome</keyword>
<evidence type="ECO:0000313" key="3">
    <source>
        <dbReference type="EMBL" id="KAK2558785.1"/>
    </source>
</evidence>
<dbReference type="Proteomes" id="UP001249851">
    <property type="component" value="Unassembled WGS sequence"/>
</dbReference>
<reference evidence="3" key="1">
    <citation type="journal article" date="2023" name="G3 (Bethesda)">
        <title>Whole genome assembly and annotation of the endangered Caribbean coral Acropora cervicornis.</title>
        <authorList>
            <person name="Selwyn J.D."/>
            <person name="Vollmer S.V."/>
        </authorList>
    </citation>
    <scope>NUCLEOTIDE SEQUENCE</scope>
    <source>
        <strain evidence="3">K2</strain>
    </source>
</reference>
<reference evidence="3" key="2">
    <citation type="journal article" date="2023" name="Science">
        <title>Genomic signatures of disease resistance in endangered staghorn corals.</title>
        <authorList>
            <person name="Vollmer S.V."/>
            <person name="Selwyn J.D."/>
            <person name="Despard B.A."/>
            <person name="Roesel C.L."/>
        </authorList>
    </citation>
    <scope>NUCLEOTIDE SEQUENCE</scope>
    <source>
        <strain evidence="3">K2</strain>
    </source>
</reference>
<accession>A0AAD9V2X3</accession>
<dbReference type="InterPro" id="IPR036397">
    <property type="entry name" value="RNaseH_sf"/>
</dbReference>
<gene>
    <name evidence="3" type="ORF">P5673_019000</name>
</gene>
<dbReference type="InterPro" id="IPR008042">
    <property type="entry name" value="Retrotrans_Pao"/>
</dbReference>
<dbReference type="AlphaFoldDB" id="A0AAD9V2X3"/>
<sequence>MTPEEYAAYDNQLRILLQEGHIEQLPRNCIPESYLPHRGVVKLNRKTTKLRIVHDASAKSEGGLSLIDVLEKEPNLLPLLWGILLRFRIGKVGVLGKIEEYRYRKVIFGAKSLPFLLQAVLKYHLEGFVGKSKMADQLLCNLYMDDPVNSVENTEKAREFWYEAVNIFKDGGFNLRKFRSNDEILLREIADGQVQQFQKIDDPSGLVSPVVTPMKIIVQDLWKEKVGWDEEVNNEFRSRVGEALKGFSGGNHLRINRWLGVTQSLKEYTRVSLHVFTDASSRAYAAAAYLRVTDAEEKVTVNLIASKCRLAPPNGETIPRLELLGALLGARLLNSLKKDYKDFLKIDAEFLWSDSSVALAWINQGPQVGGVFVANRVEEITAVGGVWSWVPTDENPADLPTRGTTVSQLSVRKIWWNGPYCRKPEYLEDIVDPQRTSKYLRTLRSVGWILRWRKSSKNTQTLLTLEELRDAKSVILKQNGGRLQQVEATFEELHPVLVKKCGVLDQLALHIHEQMQHTGTGTVISEVKRQVIWILRSKKTVSSVIRKCRKCSRFLAGPASEQTLPFPRCRVTCRRPFEATGMDLGGPLYLKESCKAWFVVFTCMSVRAIHLEIVTSLSVEALIQALQRFMNRRGVPQLCISDHGTNFVAAAKLVREKNLEIKWQFVVERGPWWGGAWERLVGVVKGPLRRSLGQAVLSWEELVTALTEVEKVINRGLSLICGNRVNQFLLPPRTDGKEEERELNVSKEFQQRKKWLSSMNDLWKKEYLHQKLIIGLDGRCRAAVVQVKSGLLRRPIRKLYKLEICAETDNLPRITSFPESSNVDDDEMQNRTVELMDGEEEAAEGEVPPPRRTLSGREVVRHHRFRDE</sequence>
<dbReference type="Gene3D" id="3.30.420.10">
    <property type="entry name" value="Ribonuclease H-like superfamily/Ribonuclease H"/>
    <property type="match status" value="1"/>
</dbReference>
<dbReference type="PROSITE" id="PS50994">
    <property type="entry name" value="INTEGRASE"/>
    <property type="match status" value="1"/>
</dbReference>
<feature type="domain" description="Integrase catalytic" evidence="2">
    <location>
        <begin position="572"/>
        <end position="739"/>
    </location>
</feature>
<dbReference type="InterPro" id="IPR001584">
    <property type="entry name" value="Integrase_cat-core"/>
</dbReference>
<dbReference type="SUPFAM" id="SSF56672">
    <property type="entry name" value="DNA/RNA polymerases"/>
    <property type="match status" value="1"/>
</dbReference>
<evidence type="ECO:0000256" key="1">
    <source>
        <dbReference type="SAM" id="MobiDB-lite"/>
    </source>
</evidence>
<protein>
    <recommendedName>
        <fullName evidence="2">Integrase catalytic domain-containing protein</fullName>
    </recommendedName>
</protein>
<dbReference type="PANTHER" id="PTHR47331">
    <property type="entry name" value="PHD-TYPE DOMAIN-CONTAINING PROTEIN"/>
    <property type="match status" value="1"/>
</dbReference>
<evidence type="ECO:0000259" key="2">
    <source>
        <dbReference type="PROSITE" id="PS50994"/>
    </source>
</evidence>
<dbReference type="EMBL" id="JARQWQ010000043">
    <property type="protein sequence ID" value="KAK2558785.1"/>
    <property type="molecule type" value="Genomic_DNA"/>
</dbReference>
<dbReference type="InterPro" id="IPR043502">
    <property type="entry name" value="DNA/RNA_pol_sf"/>
</dbReference>
<dbReference type="GO" id="GO:0015074">
    <property type="term" value="P:DNA integration"/>
    <property type="evidence" value="ECO:0007669"/>
    <property type="project" value="InterPro"/>
</dbReference>
<organism evidence="3 4">
    <name type="scientific">Acropora cervicornis</name>
    <name type="common">Staghorn coral</name>
    <dbReference type="NCBI Taxonomy" id="6130"/>
    <lineage>
        <taxon>Eukaryota</taxon>
        <taxon>Metazoa</taxon>
        <taxon>Cnidaria</taxon>
        <taxon>Anthozoa</taxon>
        <taxon>Hexacorallia</taxon>
        <taxon>Scleractinia</taxon>
        <taxon>Astrocoeniina</taxon>
        <taxon>Acroporidae</taxon>
        <taxon>Acropora</taxon>
    </lineage>
</organism>
<dbReference type="InterPro" id="IPR012337">
    <property type="entry name" value="RNaseH-like_sf"/>
</dbReference>
<dbReference type="PANTHER" id="PTHR47331:SF8">
    <property type="match status" value="1"/>
</dbReference>
<name>A0AAD9V2X3_ACRCE</name>
<dbReference type="SUPFAM" id="SSF53098">
    <property type="entry name" value="Ribonuclease H-like"/>
    <property type="match status" value="1"/>
</dbReference>
<feature type="region of interest" description="Disordered" evidence="1">
    <location>
        <begin position="836"/>
        <end position="868"/>
    </location>
</feature>